<protein>
    <submittedName>
        <fullName evidence="1">Methyltransferase</fullName>
    </submittedName>
</protein>
<dbReference type="InterPro" id="IPR029063">
    <property type="entry name" value="SAM-dependent_MTases_sf"/>
</dbReference>
<gene>
    <name evidence="1" type="ORF">SRED_002277</name>
</gene>
<keyword evidence="1" id="KW-0489">Methyltransferase</keyword>
<keyword evidence="1" id="KW-0808">Transferase</keyword>
<name>A0ABX5U8Y3_SPIME</name>
<accession>A0ABX5U8Y3</accession>
<evidence type="ECO:0000313" key="1">
    <source>
        <dbReference type="EMBL" id="QCO23803.1"/>
    </source>
</evidence>
<dbReference type="Gene3D" id="3.40.50.150">
    <property type="entry name" value="Vaccinia Virus protein VP39"/>
    <property type="match status" value="1"/>
</dbReference>
<dbReference type="GO" id="GO:0008168">
    <property type="term" value="F:methyltransferase activity"/>
    <property type="evidence" value="ECO:0007669"/>
    <property type="project" value="UniProtKB-KW"/>
</dbReference>
<dbReference type="EMBL" id="CP029202">
    <property type="protein sequence ID" value="QCO23803.1"/>
    <property type="molecule type" value="Genomic_DNA"/>
</dbReference>
<reference evidence="1 2" key="1">
    <citation type="submission" date="2018-05" db="EMBL/GenBank/DDBJ databases">
        <title>Compelete Genome Sequence of Spiroplasma melliferum.</title>
        <authorList>
            <person name="Davis R.E."/>
            <person name="Shao J.Y."/>
            <person name="Zhao Y."/>
            <person name="Gasparich G.E."/>
        </authorList>
    </citation>
    <scope>NUCLEOTIDE SEQUENCE [LARGE SCALE GENOMIC DNA]</scope>
    <source>
        <strain evidence="1 2">AS576</strain>
    </source>
</reference>
<organism evidence="1 2">
    <name type="scientific">Spiroplasma melliferum</name>
    <dbReference type="NCBI Taxonomy" id="2134"/>
    <lineage>
        <taxon>Bacteria</taxon>
        <taxon>Bacillati</taxon>
        <taxon>Mycoplasmatota</taxon>
        <taxon>Mollicutes</taxon>
        <taxon>Entomoplasmatales</taxon>
        <taxon>Spiroplasmataceae</taxon>
        <taxon>Spiroplasma</taxon>
    </lineage>
</organism>
<dbReference type="SUPFAM" id="SSF53335">
    <property type="entry name" value="S-adenosyl-L-methionine-dependent methyltransferases"/>
    <property type="match status" value="1"/>
</dbReference>
<dbReference type="Proteomes" id="UP000298715">
    <property type="component" value="Chromosome"/>
</dbReference>
<dbReference type="InterPro" id="IPR002052">
    <property type="entry name" value="DNA_methylase_N6_adenine_CS"/>
</dbReference>
<sequence>MNELKFVNGKKVKINDKNIFDQYFTKRSIAEKLFNNTVKILNSWEKKNLDDFFWIEPSVGEGCFLDLLPKNKRLGIDICPRRADVIKSDYLQFTLPNKQKNIVIGNPPFGHRGTMALEFINHSFPAADYVCFILPMFFSSIGKGSIKYRVKNYNLIYQEELQENAFYIPNGGDVDIKCVFQIWSKNHKNNKEEISWYNTRNKREPFSDLLSVFTVSLAKNRECGKRWIYEEKADFYISSTFFKENKIVKNFENVKYKSGIAIKYNIKNKCIVKKLNELFENINWIENSSRATNSCYHIGKSHIYKILLNNGFEEFM</sequence>
<proteinExistence type="predicted"/>
<dbReference type="PROSITE" id="PS00092">
    <property type="entry name" value="N6_MTASE"/>
    <property type="match status" value="1"/>
</dbReference>
<dbReference type="GO" id="GO:0032259">
    <property type="term" value="P:methylation"/>
    <property type="evidence" value="ECO:0007669"/>
    <property type="project" value="UniProtKB-KW"/>
</dbReference>
<keyword evidence="2" id="KW-1185">Reference proteome</keyword>
<evidence type="ECO:0000313" key="2">
    <source>
        <dbReference type="Proteomes" id="UP000298715"/>
    </source>
</evidence>